<evidence type="ECO:0000256" key="7">
    <source>
        <dbReference type="ARBA" id="ARBA00023239"/>
    </source>
</evidence>
<proteinExistence type="inferred from homology"/>
<keyword evidence="12" id="KW-1185">Reference proteome</keyword>
<name>A0A1V4IXS9_9CLOT</name>
<dbReference type="InterPro" id="IPR018204">
    <property type="entry name" value="Trp_synthase_alpha_AS"/>
</dbReference>
<dbReference type="PANTHER" id="PTHR43406">
    <property type="entry name" value="TRYPTOPHAN SYNTHASE, ALPHA CHAIN"/>
    <property type="match status" value="1"/>
</dbReference>
<evidence type="ECO:0000256" key="4">
    <source>
        <dbReference type="ARBA" id="ARBA00022605"/>
    </source>
</evidence>
<dbReference type="GO" id="GO:0004834">
    <property type="term" value="F:tryptophan synthase activity"/>
    <property type="evidence" value="ECO:0007669"/>
    <property type="project" value="UniProtKB-UniRule"/>
</dbReference>
<evidence type="ECO:0000313" key="12">
    <source>
        <dbReference type="Proteomes" id="UP000190080"/>
    </source>
</evidence>
<dbReference type="InterPro" id="IPR011060">
    <property type="entry name" value="RibuloseP-bd_barrel"/>
</dbReference>
<dbReference type="RefSeq" id="WP_079421849.1">
    <property type="nucleotide sequence ID" value="NZ_MZGV01000002.1"/>
</dbReference>
<dbReference type="PANTHER" id="PTHR43406:SF1">
    <property type="entry name" value="TRYPTOPHAN SYNTHASE ALPHA CHAIN, CHLOROPLASTIC"/>
    <property type="match status" value="1"/>
</dbReference>
<evidence type="ECO:0000256" key="10">
    <source>
        <dbReference type="RuleBase" id="RU003662"/>
    </source>
</evidence>
<comment type="catalytic activity">
    <reaction evidence="8 9">
        <text>(1S,2R)-1-C-(indol-3-yl)glycerol 3-phosphate + L-serine = D-glyceraldehyde 3-phosphate + L-tryptophan + H2O</text>
        <dbReference type="Rhea" id="RHEA:10532"/>
        <dbReference type="ChEBI" id="CHEBI:15377"/>
        <dbReference type="ChEBI" id="CHEBI:33384"/>
        <dbReference type="ChEBI" id="CHEBI:57912"/>
        <dbReference type="ChEBI" id="CHEBI:58866"/>
        <dbReference type="ChEBI" id="CHEBI:59776"/>
        <dbReference type="EC" id="4.2.1.20"/>
    </reaction>
</comment>
<comment type="caution">
    <text evidence="11">The sequence shown here is derived from an EMBL/GenBank/DDBJ whole genome shotgun (WGS) entry which is preliminary data.</text>
</comment>
<dbReference type="EC" id="4.2.1.20" evidence="9"/>
<dbReference type="NCBIfam" id="TIGR00262">
    <property type="entry name" value="trpA"/>
    <property type="match status" value="1"/>
</dbReference>
<keyword evidence="5 9" id="KW-0822">Tryptophan biosynthesis</keyword>
<dbReference type="EMBL" id="MZGV01000002">
    <property type="protein sequence ID" value="OPJ64882.1"/>
    <property type="molecule type" value="Genomic_DNA"/>
</dbReference>
<comment type="similarity">
    <text evidence="9 10">Belongs to the TrpA family.</text>
</comment>
<keyword evidence="6 9" id="KW-0057">Aromatic amino acid biosynthesis</keyword>
<gene>
    <name evidence="9 11" type="primary">trpA</name>
    <name evidence="11" type="ORF">CLORY_03910</name>
</gene>
<organism evidence="11 12">
    <name type="scientific">Clostridium oryzae</name>
    <dbReference type="NCBI Taxonomy" id="1450648"/>
    <lineage>
        <taxon>Bacteria</taxon>
        <taxon>Bacillati</taxon>
        <taxon>Bacillota</taxon>
        <taxon>Clostridia</taxon>
        <taxon>Eubacteriales</taxon>
        <taxon>Clostridiaceae</taxon>
        <taxon>Clostridium</taxon>
    </lineage>
</organism>
<dbReference type="Pfam" id="PF00290">
    <property type="entry name" value="Trp_syntA"/>
    <property type="match status" value="1"/>
</dbReference>
<dbReference type="AlphaFoldDB" id="A0A1V4IXS9"/>
<dbReference type="PROSITE" id="PS00167">
    <property type="entry name" value="TRP_SYNTHASE_ALPHA"/>
    <property type="match status" value="1"/>
</dbReference>
<dbReference type="OrthoDB" id="9804578at2"/>
<dbReference type="STRING" id="1450648.CLORY_03910"/>
<reference evidence="11 12" key="1">
    <citation type="submission" date="2017-03" db="EMBL/GenBank/DDBJ databases">
        <title>Genome sequence of Clostridium oryzae DSM 28571.</title>
        <authorList>
            <person name="Poehlein A."/>
            <person name="Daniel R."/>
        </authorList>
    </citation>
    <scope>NUCLEOTIDE SEQUENCE [LARGE SCALE GENOMIC DNA]</scope>
    <source>
        <strain evidence="11 12">DSM 28571</strain>
    </source>
</reference>
<dbReference type="CDD" id="cd04724">
    <property type="entry name" value="Tryptophan_synthase_alpha"/>
    <property type="match status" value="1"/>
</dbReference>
<dbReference type="UniPathway" id="UPA00035">
    <property type="reaction ID" value="UER00044"/>
</dbReference>
<dbReference type="Proteomes" id="UP000190080">
    <property type="component" value="Unassembled WGS sequence"/>
</dbReference>
<dbReference type="FunFam" id="3.20.20.70:FF:000037">
    <property type="entry name" value="Tryptophan synthase alpha chain"/>
    <property type="match status" value="1"/>
</dbReference>
<dbReference type="GO" id="GO:0005829">
    <property type="term" value="C:cytosol"/>
    <property type="evidence" value="ECO:0007669"/>
    <property type="project" value="TreeGrafter"/>
</dbReference>
<evidence type="ECO:0000256" key="9">
    <source>
        <dbReference type="HAMAP-Rule" id="MF_00131"/>
    </source>
</evidence>
<evidence type="ECO:0000256" key="3">
    <source>
        <dbReference type="ARBA" id="ARBA00011270"/>
    </source>
</evidence>
<dbReference type="HAMAP" id="MF_00131">
    <property type="entry name" value="Trp_synth_alpha"/>
    <property type="match status" value="1"/>
</dbReference>
<dbReference type="SUPFAM" id="SSF51366">
    <property type="entry name" value="Ribulose-phoshate binding barrel"/>
    <property type="match status" value="1"/>
</dbReference>
<dbReference type="InterPro" id="IPR013785">
    <property type="entry name" value="Aldolase_TIM"/>
</dbReference>
<evidence type="ECO:0000256" key="6">
    <source>
        <dbReference type="ARBA" id="ARBA00023141"/>
    </source>
</evidence>
<comment type="function">
    <text evidence="1 9">The alpha subunit is responsible for the aldol cleavage of indoleglycerol phosphate to indole and glyceraldehyde 3-phosphate.</text>
</comment>
<accession>A0A1V4IXS9</accession>
<feature type="active site" description="Proton acceptor" evidence="9">
    <location>
        <position position="49"/>
    </location>
</feature>
<evidence type="ECO:0000256" key="8">
    <source>
        <dbReference type="ARBA" id="ARBA00049047"/>
    </source>
</evidence>
<protein>
    <recommendedName>
        <fullName evidence="9">Tryptophan synthase alpha chain</fullName>
        <ecNumber evidence="9">4.2.1.20</ecNumber>
    </recommendedName>
</protein>
<feature type="active site" description="Proton acceptor" evidence="9">
    <location>
        <position position="60"/>
    </location>
</feature>
<comment type="pathway">
    <text evidence="2 9">Amino-acid biosynthesis; L-tryptophan biosynthesis; L-tryptophan from chorismate: step 5/5.</text>
</comment>
<evidence type="ECO:0000256" key="5">
    <source>
        <dbReference type="ARBA" id="ARBA00022822"/>
    </source>
</evidence>
<keyword evidence="7 9" id="KW-0456">Lyase</keyword>
<comment type="subunit">
    <text evidence="3 9">Tetramer of two alpha and two beta chains.</text>
</comment>
<dbReference type="Gene3D" id="3.20.20.70">
    <property type="entry name" value="Aldolase class I"/>
    <property type="match status" value="1"/>
</dbReference>
<evidence type="ECO:0000256" key="2">
    <source>
        <dbReference type="ARBA" id="ARBA00004733"/>
    </source>
</evidence>
<dbReference type="InterPro" id="IPR002028">
    <property type="entry name" value="Trp_synthase_suA"/>
</dbReference>
<keyword evidence="4 9" id="KW-0028">Amino-acid biosynthesis</keyword>
<sequence>MNRIDAAFSRLKEENRKALITFITAGDPDLDTSAEIIKTMENSGADIVEIGIPYSDPIADGPVIQNSSYKALKAGFKINNLMKKVKDIRGCINIPLVYMLYYNCIFKYGTEKFLEDCKSSGIDGIIIPDLPLEEREEFNKLCDKYDIYLIPLVAPTSNDRIEGIVNGAKGFVYCVSVAGVTGARSEIKTDIAEYMNQVAQYTSVPKALGFGISNAEMAEKYKPYCDGVIIGSAIVKLVDKYEDMNEMLKAVGEFVKEVKAVL</sequence>
<evidence type="ECO:0000256" key="1">
    <source>
        <dbReference type="ARBA" id="ARBA00003365"/>
    </source>
</evidence>
<evidence type="ECO:0000313" key="11">
    <source>
        <dbReference type="EMBL" id="OPJ64882.1"/>
    </source>
</evidence>